<reference evidence="2 3" key="1">
    <citation type="submission" date="2018-04" db="EMBL/GenBank/DDBJ databases">
        <authorList>
            <person name="Go L.Y."/>
            <person name="Mitchell J.A."/>
        </authorList>
    </citation>
    <scope>NUCLEOTIDE SEQUENCE [LARGE SCALE GENOMIC DNA]</scope>
    <source>
        <strain evidence="2">ULC066bin1</strain>
    </source>
</reference>
<dbReference type="AlphaFoldDB" id="A0A2W4W0U3"/>
<proteinExistence type="predicted"/>
<reference evidence="2 3" key="2">
    <citation type="submission" date="2018-06" db="EMBL/GenBank/DDBJ databases">
        <title>Metagenomic assembly of (sub)arctic Cyanobacteria and their associated microbiome from non-axenic cultures.</title>
        <authorList>
            <person name="Baurain D."/>
        </authorList>
    </citation>
    <scope>NUCLEOTIDE SEQUENCE [LARGE SCALE GENOMIC DNA]</scope>
    <source>
        <strain evidence="2">ULC066bin1</strain>
    </source>
</reference>
<dbReference type="Proteomes" id="UP000249467">
    <property type="component" value="Unassembled WGS sequence"/>
</dbReference>
<dbReference type="EMBL" id="QBML01000053">
    <property type="protein sequence ID" value="PZO35669.1"/>
    <property type="molecule type" value="Genomic_DNA"/>
</dbReference>
<evidence type="ECO:0000313" key="3">
    <source>
        <dbReference type="Proteomes" id="UP000249467"/>
    </source>
</evidence>
<dbReference type="SUPFAM" id="SSF69593">
    <property type="entry name" value="Glycerol-3-phosphate (1)-acyltransferase"/>
    <property type="match status" value="1"/>
</dbReference>
<keyword evidence="2" id="KW-0012">Acyltransferase</keyword>
<evidence type="ECO:0000313" key="2">
    <source>
        <dbReference type="EMBL" id="PZO35669.1"/>
    </source>
</evidence>
<dbReference type="InterPro" id="IPR002123">
    <property type="entry name" value="Plipid/glycerol_acylTrfase"/>
</dbReference>
<evidence type="ECO:0000259" key="1">
    <source>
        <dbReference type="SMART" id="SM00563"/>
    </source>
</evidence>
<dbReference type="GO" id="GO:0016746">
    <property type="term" value="F:acyltransferase activity"/>
    <property type="evidence" value="ECO:0007669"/>
    <property type="project" value="UniProtKB-KW"/>
</dbReference>
<feature type="domain" description="Phospholipid/glycerol acyltransferase" evidence="1">
    <location>
        <begin position="66"/>
        <end position="210"/>
    </location>
</feature>
<organism evidence="2 3">
    <name type="scientific">Pseudanabaena frigida</name>
    <dbReference type="NCBI Taxonomy" id="945775"/>
    <lineage>
        <taxon>Bacteria</taxon>
        <taxon>Bacillati</taxon>
        <taxon>Cyanobacteriota</taxon>
        <taxon>Cyanophyceae</taxon>
        <taxon>Pseudanabaenales</taxon>
        <taxon>Pseudanabaenaceae</taxon>
        <taxon>Pseudanabaena</taxon>
    </lineage>
</organism>
<dbReference type="SMART" id="SM00563">
    <property type="entry name" value="PlsC"/>
    <property type="match status" value="1"/>
</dbReference>
<comment type="caution">
    <text evidence="2">The sequence shown here is derived from an EMBL/GenBank/DDBJ whole genome shotgun (WGS) entry which is preliminary data.</text>
</comment>
<sequence>MAVDLTRVQPPLKVYPPKINQFVLKIIRLLTPFWLRWQCGIKQIETRYVDRLVEVTKKFQDGKARYILAFRHPTTDDPFGMLYMLAYAVPEQAKDMGIKLAKTPHSSFVYDRGISMWAGDYINWLFPALGGISIFRGKLDRPALNLIRQQITSGESPLSMAPEGGTNGKSELVAELEPGIAQIGFWAAEDLLKEGRTEEMLIVPVGIQYEYSTAAWDKIDETIAAIEKECGITKPAITTATRYQRLYDLGSYLVQWVSDYYKTFYGNYARKDKDVPDSEDLAIRIEDLADRILSVAEMSFGIKAKGSPIDRCRRLEQAGWDRIFRNDLKDIEQLSQVERCFADQLALEANYSNWHMKIAESIIGVTSDYVRQHPSPSRYIEVLKLMWSVLQRVTERNPDSVFKETPNFGDRKVILSVAEPISVSERLSEYQSSRTAAKECNRKLTEEIHSAMKNLVIPSVI</sequence>
<name>A0A2W4W0U3_9CYAN</name>
<protein>
    <submittedName>
        <fullName evidence="2">Glycerol acyltransferase</fullName>
    </submittedName>
</protein>
<gene>
    <name evidence="2" type="ORF">DCF19_23400</name>
</gene>
<keyword evidence="2" id="KW-0808">Transferase</keyword>
<accession>A0A2W4W0U3</accession>